<keyword evidence="7" id="KW-0378">Hydrolase</keyword>
<evidence type="ECO:0000259" key="6">
    <source>
        <dbReference type="PROSITE" id="PS52035"/>
    </source>
</evidence>
<dbReference type="GO" id="GO:0016485">
    <property type="term" value="P:protein processing"/>
    <property type="evidence" value="ECO:0007669"/>
    <property type="project" value="TreeGrafter"/>
</dbReference>
<dbReference type="InterPro" id="IPR050753">
    <property type="entry name" value="Peptidase_M14_domain"/>
</dbReference>
<evidence type="ECO:0000256" key="2">
    <source>
        <dbReference type="ARBA" id="ARBA00023180"/>
    </source>
</evidence>
<comment type="similarity">
    <text evidence="1 3">Belongs to the peptidase M14 family.</text>
</comment>
<feature type="transmembrane region" description="Helical" evidence="5">
    <location>
        <begin position="692"/>
        <end position="715"/>
    </location>
</feature>
<dbReference type="InterPro" id="IPR000834">
    <property type="entry name" value="Peptidase_M14"/>
</dbReference>
<feature type="compositionally biased region" description="Acidic residues" evidence="4">
    <location>
        <begin position="734"/>
        <end position="746"/>
    </location>
</feature>
<evidence type="ECO:0000256" key="5">
    <source>
        <dbReference type="SAM" id="Phobius"/>
    </source>
</evidence>
<dbReference type="Gene3D" id="3.40.630.10">
    <property type="entry name" value="Zn peptidases"/>
    <property type="match status" value="2"/>
</dbReference>
<dbReference type="Pfam" id="PF00246">
    <property type="entry name" value="Peptidase_M14"/>
    <property type="match status" value="1"/>
</dbReference>
<keyword evidence="8" id="KW-1185">Reference proteome</keyword>
<keyword evidence="7" id="KW-0645">Protease</keyword>
<feature type="domain" description="Peptidase M14" evidence="6">
    <location>
        <begin position="330"/>
        <end position="601"/>
    </location>
</feature>
<accession>A0AAV4A4I6</accession>
<dbReference type="GO" id="GO:0004181">
    <property type="term" value="F:metallocarboxypeptidase activity"/>
    <property type="evidence" value="ECO:0007669"/>
    <property type="project" value="InterPro"/>
</dbReference>
<dbReference type="PANTHER" id="PTHR11532:SF57">
    <property type="entry name" value="CARBOXYPEPTIDASE D, B"/>
    <property type="match status" value="1"/>
</dbReference>
<feature type="region of interest" description="Disordered" evidence="4">
    <location>
        <begin position="731"/>
        <end position="790"/>
    </location>
</feature>
<dbReference type="SMART" id="SM00631">
    <property type="entry name" value="Zn_pept"/>
    <property type="match status" value="1"/>
</dbReference>
<dbReference type="GO" id="GO:0008270">
    <property type="term" value="F:zinc ion binding"/>
    <property type="evidence" value="ECO:0007669"/>
    <property type="project" value="InterPro"/>
</dbReference>
<organism evidence="7 8">
    <name type="scientific">Plakobranchus ocellatus</name>
    <dbReference type="NCBI Taxonomy" id="259542"/>
    <lineage>
        <taxon>Eukaryota</taxon>
        <taxon>Metazoa</taxon>
        <taxon>Spiralia</taxon>
        <taxon>Lophotrochozoa</taxon>
        <taxon>Mollusca</taxon>
        <taxon>Gastropoda</taxon>
        <taxon>Heterobranchia</taxon>
        <taxon>Euthyneura</taxon>
        <taxon>Panpulmonata</taxon>
        <taxon>Sacoglossa</taxon>
        <taxon>Placobranchoidea</taxon>
        <taxon>Plakobranchidae</taxon>
        <taxon>Plakobranchus</taxon>
    </lineage>
</organism>
<dbReference type="InterPro" id="IPR008969">
    <property type="entry name" value="CarboxyPept-like_regulatory"/>
</dbReference>
<feature type="compositionally biased region" description="Basic and acidic residues" evidence="4">
    <location>
        <begin position="780"/>
        <end position="790"/>
    </location>
</feature>
<dbReference type="SUPFAM" id="SSF53187">
    <property type="entry name" value="Zn-dependent exopeptidases"/>
    <property type="match status" value="1"/>
</dbReference>
<dbReference type="GO" id="GO:0006518">
    <property type="term" value="P:peptide metabolic process"/>
    <property type="evidence" value="ECO:0007669"/>
    <property type="project" value="TreeGrafter"/>
</dbReference>
<dbReference type="PROSITE" id="PS52035">
    <property type="entry name" value="PEPTIDASE_M14"/>
    <property type="match status" value="1"/>
</dbReference>
<keyword evidence="5" id="KW-1133">Transmembrane helix</keyword>
<reference evidence="7 8" key="1">
    <citation type="journal article" date="2021" name="Elife">
        <title>Chloroplast acquisition without the gene transfer in kleptoplastic sea slugs, Plakobranchus ocellatus.</title>
        <authorList>
            <person name="Maeda T."/>
            <person name="Takahashi S."/>
            <person name="Yoshida T."/>
            <person name="Shimamura S."/>
            <person name="Takaki Y."/>
            <person name="Nagai Y."/>
            <person name="Toyoda A."/>
            <person name="Suzuki Y."/>
            <person name="Arimoto A."/>
            <person name="Ishii H."/>
            <person name="Satoh N."/>
            <person name="Nishiyama T."/>
            <person name="Hasebe M."/>
            <person name="Maruyama T."/>
            <person name="Minagawa J."/>
            <person name="Obokata J."/>
            <person name="Shigenobu S."/>
        </authorList>
    </citation>
    <scope>NUCLEOTIDE SEQUENCE [LARGE SCALE GENOMIC DNA]</scope>
</reference>
<dbReference type="AlphaFoldDB" id="A0AAV4A4I6"/>
<sequence>MFNTLALSFNNIGRRLLERVPESPSRSVIDEHLNCALQPVYLPDTDHNKSSEHTIFIGVKMSQNRIQICLMRLAIKEDAIESPGVHLTSLNIQSFRCLILLYNQYMRQGGTCGSSGRAVGYQPKVRSSIPRNVPLTNDQSAAAAFTADEDVLQQLSQSFAQAMTDIFHEDACPSLEGSPPNFSGIIHGAAMGNKALPLADSVYQQYGTLTLGTYVACCKYPPATELPRIWMASLQPLLNVLTKSMQGIQGEVKNETGEPVSYFLLQVDNKPKLSMTSANFFLMATQGYHTITVEAEGYVGVTREVFVAENYPSNQTVILKAETVKSQTLDLHSPEQMVTLMRNLPTQYPDYVKYSSPGKSVLNSAISMVQLGLGYSESRILPSILFIGNMHGEEAASREVLLQLAAHLCQQYRDDAYMKKMLNETNIFIIPSVNPDGATAAQPGCDTGKGHENAAGVDLDENFLSDYGEGERVEQAETKIIKSVLAETGARVVVDVRGGDTVVSYYGPADKSLARAYINGQQISGKEEKCDGQSGKEYPSQVVGYKDFFEHPGSFLTYVHKHLHRASVLVHTGCCRYPSPEQMAQVWKSTRPPLMSLIREARKGLFGIVMDEETNRPLTGATVTVSTAGYSQVSDQHGLFALYLPPGDFSFVTEVAGYKTKQQTVHVLMSTNARELVIKLAPNTLLFGMSPMVTIIVVASIVLTVVMFITAALCLKKSGRMHYDEMGFRQLNNDDSDSDDMEDDAFMPERSFKMKQHTNGRSSLAKEYHDKESTDDEADGEHSLFEKRLI</sequence>
<evidence type="ECO:0000313" key="7">
    <source>
        <dbReference type="EMBL" id="GFO01124.1"/>
    </source>
</evidence>
<comment type="caution">
    <text evidence="7">The sequence shown here is derived from an EMBL/GenBank/DDBJ whole genome shotgun (WGS) entry which is preliminary data.</text>
</comment>
<keyword evidence="5" id="KW-0472">Membrane</keyword>
<dbReference type="Proteomes" id="UP000735302">
    <property type="component" value="Unassembled WGS sequence"/>
</dbReference>
<dbReference type="Pfam" id="PF13715">
    <property type="entry name" value="CarbopepD_reg_2"/>
    <property type="match status" value="1"/>
</dbReference>
<keyword evidence="5" id="KW-0812">Transmembrane</keyword>
<keyword evidence="7" id="KW-0121">Carboxypeptidase</keyword>
<evidence type="ECO:0000256" key="3">
    <source>
        <dbReference type="PROSITE-ProRule" id="PRU01379"/>
    </source>
</evidence>
<gene>
    <name evidence="7" type="ORF">PoB_002762900</name>
</gene>
<comment type="caution">
    <text evidence="3">Lacks conserved residue(s) required for the propagation of feature annotation.</text>
</comment>
<name>A0AAV4A4I6_9GAST</name>
<dbReference type="Gene3D" id="2.60.40.1120">
    <property type="entry name" value="Carboxypeptidase-like, regulatory domain"/>
    <property type="match status" value="2"/>
</dbReference>
<proteinExistence type="inferred from homology"/>
<evidence type="ECO:0000313" key="8">
    <source>
        <dbReference type="Proteomes" id="UP000735302"/>
    </source>
</evidence>
<keyword evidence="2" id="KW-0325">Glycoprotein</keyword>
<protein>
    <submittedName>
        <fullName evidence="7">Carboxypeptidase d</fullName>
    </submittedName>
</protein>
<dbReference type="SUPFAM" id="SSF49464">
    <property type="entry name" value="Carboxypeptidase regulatory domain-like"/>
    <property type="match status" value="2"/>
</dbReference>
<dbReference type="PANTHER" id="PTHR11532">
    <property type="entry name" value="PROTEASE M14 CARBOXYPEPTIDASE"/>
    <property type="match status" value="1"/>
</dbReference>
<evidence type="ECO:0000256" key="1">
    <source>
        <dbReference type="ARBA" id="ARBA00005988"/>
    </source>
</evidence>
<evidence type="ECO:0000256" key="4">
    <source>
        <dbReference type="SAM" id="MobiDB-lite"/>
    </source>
</evidence>
<dbReference type="EMBL" id="BLXT01003199">
    <property type="protein sequence ID" value="GFO01124.1"/>
    <property type="molecule type" value="Genomic_DNA"/>
</dbReference>
<dbReference type="GO" id="GO:0005615">
    <property type="term" value="C:extracellular space"/>
    <property type="evidence" value="ECO:0007669"/>
    <property type="project" value="TreeGrafter"/>
</dbReference>